<evidence type="ECO:0000313" key="10">
    <source>
        <dbReference type="Proteomes" id="UP000430146"/>
    </source>
</evidence>
<reference evidence="9 10" key="1">
    <citation type="submission" date="2019-11" db="EMBL/GenBank/DDBJ databases">
        <authorList>
            <person name="Holert J."/>
        </authorList>
    </citation>
    <scope>NUCLEOTIDE SEQUENCE [LARGE SCALE GENOMIC DNA]</scope>
    <source>
        <strain evidence="9">BC8_1</strain>
    </source>
</reference>
<comment type="subcellular location">
    <subcellularLocation>
        <location evidence="1 7">Cell membrane</location>
        <topology evidence="1 7">Multi-pass membrane protein</topology>
    </subcellularLocation>
</comment>
<organism evidence="9 10">
    <name type="scientific">Mycolicibacterium vanbaalenii</name>
    <name type="common">Mycobacterium vanbaalenii</name>
    <dbReference type="NCBI Taxonomy" id="110539"/>
    <lineage>
        <taxon>Bacteria</taxon>
        <taxon>Bacillati</taxon>
        <taxon>Actinomycetota</taxon>
        <taxon>Actinomycetes</taxon>
        <taxon>Mycobacteriales</taxon>
        <taxon>Mycobacteriaceae</taxon>
        <taxon>Mycolicibacterium</taxon>
    </lineage>
</organism>
<keyword evidence="6 7" id="KW-0472">Membrane</keyword>
<evidence type="ECO:0000256" key="7">
    <source>
        <dbReference type="RuleBase" id="RU363032"/>
    </source>
</evidence>
<protein>
    <submittedName>
        <fullName evidence="9">Bicarbonate transport system permease protein CmpB</fullName>
    </submittedName>
</protein>
<feature type="transmembrane region" description="Helical" evidence="7">
    <location>
        <begin position="142"/>
        <end position="163"/>
    </location>
</feature>
<dbReference type="PROSITE" id="PS50928">
    <property type="entry name" value="ABC_TM1"/>
    <property type="match status" value="1"/>
</dbReference>
<feature type="transmembrane region" description="Helical" evidence="7">
    <location>
        <begin position="193"/>
        <end position="219"/>
    </location>
</feature>
<dbReference type="AlphaFoldDB" id="A0A5S9R2C1"/>
<feature type="transmembrane region" description="Helical" evidence="7">
    <location>
        <begin position="76"/>
        <end position="104"/>
    </location>
</feature>
<dbReference type="InterPro" id="IPR000515">
    <property type="entry name" value="MetI-like"/>
</dbReference>
<dbReference type="Gene3D" id="1.10.3720.10">
    <property type="entry name" value="MetI-like"/>
    <property type="match status" value="1"/>
</dbReference>
<dbReference type="EMBL" id="CACSIP010000033">
    <property type="protein sequence ID" value="CAA0128101.1"/>
    <property type="molecule type" value="Genomic_DNA"/>
</dbReference>
<dbReference type="Pfam" id="PF00528">
    <property type="entry name" value="BPD_transp_1"/>
    <property type="match status" value="1"/>
</dbReference>
<keyword evidence="5 7" id="KW-1133">Transmembrane helix</keyword>
<feature type="domain" description="ABC transmembrane type-1" evidence="8">
    <location>
        <begin position="78"/>
        <end position="259"/>
    </location>
</feature>
<dbReference type="InterPro" id="IPR035906">
    <property type="entry name" value="MetI-like_sf"/>
</dbReference>
<evidence type="ECO:0000256" key="4">
    <source>
        <dbReference type="ARBA" id="ARBA00022692"/>
    </source>
</evidence>
<dbReference type="PANTHER" id="PTHR30151:SF0">
    <property type="entry name" value="ABC TRANSPORTER PERMEASE PROTEIN MJ0413-RELATED"/>
    <property type="match status" value="1"/>
</dbReference>
<proteinExistence type="inferred from homology"/>
<dbReference type="RefSeq" id="WP_159233127.1">
    <property type="nucleotide sequence ID" value="NZ_CACSIP010000033.1"/>
</dbReference>
<evidence type="ECO:0000256" key="5">
    <source>
        <dbReference type="ARBA" id="ARBA00022989"/>
    </source>
</evidence>
<keyword evidence="4 7" id="KW-0812">Transmembrane</keyword>
<dbReference type="GO" id="GO:0055085">
    <property type="term" value="P:transmembrane transport"/>
    <property type="evidence" value="ECO:0007669"/>
    <property type="project" value="InterPro"/>
</dbReference>
<keyword evidence="2 7" id="KW-0813">Transport</keyword>
<dbReference type="Proteomes" id="UP000430146">
    <property type="component" value="Unassembled WGS sequence"/>
</dbReference>
<dbReference type="CDD" id="cd06261">
    <property type="entry name" value="TM_PBP2"/>
    <property type="match status" value="1"/>
</dbReference>
<evidence type="ECO:0000256" key="6">
    <source>
        <dbReference type="ARBA" id="ARBA00023136"/>
    </source>
</evidence>
<evidence type="ECO:0000259" key="8">
    <source>
        <dbReference type="PROSITE" id="PS50928"/>
    </source>
</evidence>
<evidence type="ECO:0000256" key="2">
    <source>
        <dbReference type="ARBA" id="ARBA00022448"/>
    </source>
</evidence>
<name>A0A5S9R2C1_MYCVN</name>
<comment type="similarity">
    <text evidence="7">Belongs to the binding-protein-dependent transport system permease family.</text>
</comment>
<sequence length="279" mass="29828">MTLREHAGGPLPVVEAAQPAPKLPLRHRAWFQRTLVWGGLIVASQIFAMQVGPFFWPSVPDIVSGAVASFVDGTYVMVLGSFAQMLVGFGLAVLVGVPLGLLMGQFRIVDFVVGPFVNALFVTSLVALLPFIILVFGTDFEFRVAVVFLFAVFYLIITPAAGVRAIDREINEMGTAFGVSPARRLLSITLPGTLPYIITGLRLGIGQAVQGMVVAELWVTLGTGRRLLNLGYARELGQFFATAAAVVIVGAALTGLLLVAQRRFTPWAEDVESAVSGAR</sequence>
<evidence type="ECO:0000313" key="9">
    <source>
        <dbReference type="EMBL" id="CAA0128101.1"/>
    </source>
</evidence>
<keyword evidence="10" id="KW-1185">Reference proteome</keyword>
<feature type="transmembrane region" description="Helical" evidence="7">
    <location>
        <begin position="116"/>
        <end position="136"/>
    </location>
</feature>
<dbReference type="OrthoDB" id="3173654at2"/>
<accession>A0A5S9R2C1</accession>
<evidence type="ECO:0000256" key="1">
    <source>
        <dbReference type="ARBA" id="ARBA00004651"/>
    </source>
</evidence>
<gene>
    <name evidence="9" type="primary">cmpB_2</name>
    <name evidence="9" type="ORF">AELLOGFF_05429</name>
</gene>
<keyword evidence="3" id="KW-1003">Cell membrane</keyword>
<dbReference type="GO" id="GO:0005886">
    <property type="term" value="C:plasma membrane"/>
    <property type="evidence" value="ECO:0007669"/>
    <property type="project" value="UniProtKB-SubCell"/>
</dbReference>
<feature type="transmembrane region" description="Helical" evidence="7">
    <location>
        <begin position="35"/>
        <end position="56"/>
    </location>
</feature>
<feature type="transmembrane region" description="Helical" evidence="7">
    <location>
        <begin position="239"/>
        <end position="260"/>
    </location>
</feature>
<dbReference type="PANTHER" id="PTHR30151">
    <property type="entry name" value="ALKANE SULFONATE ABC TRANSPORTER-RELATED, MEMBRANE SUBUNIT"/>
    <property type="match status" value="1"/>
</dbReference>
<evidence type="ECO:0000256" key="3">
    <source>
        <dbReference type="ARBA" id="ARBA00022475"/>
    </source>
</evidence>
<dbReference type="SUPFAM" id="SSF161098">
    <property type="entry name" value="MetI-like"/>
    <property type="match status" value="1"/>
</dbReference>